<feature type="transmembrane region" description="Helical" evidence="2">
    <location>
        <begin position="273"/>
        <end position="293"/>
    </location>
</feature>
<comment type="caution">
    <text evidence="4">The sequence shown here is derived from an EMBL/GenBank/DDBJ whole genome shotgun (WGS) entry which is preliminary data.</text>
</comment>
<reference evidence="4" key="1">
    <citation type="submission" date="2021-11" db="EMBL/GenBank/DDBJ databases">
        <title>Streptomyces corallinus and Kineosporia corallina sp. nov., two new coral-derived marine actinobacteria.</title>
        <authorList>
            <person name="Buangrab K."/>
            <person name="Sutthacheep M."/>
            <person name="Yeemin T."/>
            <person name="Harunari E."/>
            <person name="Igarashi Y."/>
            <person name="Sripreechasak P."/>
            <person name="Kanchanasin P."/>
            <person name="Tanasupawat S."/>
            <person name="Phongsopitanun W."/>
        </authorList>
    </citation>
    <scope>NUCLEOTIDE SEQUENCE</scope>
    <source>
        <strain evidence="4">JCM 31032</strain>
    </source>
</reference>
<feature type="region of interest" description="Disordered" evidence="1">
    <location>
        <begin position="1"/>
        <end position="245"/>
    </location>
</feature>
<dbReference type="Gene3D" id="3.60.10.10">
    <property type="entry name" value="Endonuclease/exonuclease/phosphatase"/>
    <property type="match status" value="1"/>
</dbReference>
<organism evidence="4 5">
    <name type="scientific">Kineosporia babensis</name>
    <dbReference type="NCBI Taxonomy" id="499548"/>
    <lineage>
        <taxon>Bacteria</taxon>
        <taxon>Bacillati</taxon>
        <taxon>Actinomycetota</taxon>
        <taxon>Actinomycetes</taxon>
        <taxon>Kineosporiales</taxon>
        <taxon>Kineosporiaceae</taxon>
        <taxon>Kineosporia</taxon>
    </lineage>
</organism>
<feature type="compositionally biased region" description="Basic and acidic residues" evidence="1">
    <location>
        <begin position="227"/>
        <end position="239"/>
    </location>
</feature>
<feature type="compositionally biased region" description="Polar residues" evidence="1">
    <location>
        <begin position="70"/>
        <end position="82"/>
    </location>
</feature>
<dbReference type="InterPro" id="IPR036691">
    <property type="entry name" value="Endo/exonu/phosph_ase_sf"/>
</dbReference>
<feature type="transmembrane region" description="Helical" evidence="2">
    <location>
        <begin position="327"/>
        <end position="348"/>
    </location>
</feature>
<gene>
    <name evidence="4" type="ORF">LR394_22135</name>
</gene>
<evidence type="ECO:0000256" key="1">
    <source>
        <dbReference type="SAM" id="MobiDB-lite"/>
    </source>
</evidence>
<dbReference type="RefSeq" id="WP_231444973.1">
    <property type="nucleotide sequence ID" value="NZ_JAJOMB010000012.1"/>
</dbReference>
<keyword evidence="5" id="KW-1185">Reference proteome</keyword>
<dbReference type="SUPFAM" id="SSF56219">
    <property type="entry name" value="DNase I-like"/>
    <property type="match status" value="1"/>
</dbReference>
<sequence>MDGRSSERGSGRGPETGTAPQTRKTRRELRAEREAAEREAERGRTGEHPTQPGQPAFTPGQAPPDRPQPERQQTGPQSTQPVPQDRPGPSTARAKRSGSWFDQPADSSGPQPQQPQARQNPQPPSAPAKKQAPRPWDEPEPQQPRAPERPERGPLEERFPVRPTPFAGVRKPGNQPESKADGQRGGFRSATRTSPKPDQPEADEPAPPLAQIRESALRSAGMPPNSARRDRGDRLRPSPDEEAEELYDAFEDEYEEEEPEPRKQADPRKRRRTAVWLFGVSLLLVLWSATMFVDSASPLFTLPSAIVPLVTICSLPVIAFGLSGKHWVSTGITAVAALLPWAMVVGYASSRDSPPGDLSMVRVLTVEGSHGAADADSITETAREYAADVVIVTGLNTTLAHDLTVAGLDQQAPAQGIVQVGSAGSNGIGIWSRLAVSDLTELEGFSKPAASGVLQAGSSRVGMTIAQMPGGTLMPGAAWRNDMSLLAQQNVEGADTGSFLVGDLNASPWQPAFRALEKAGWEDAADVAGKGLRPTWPAWSPLPVTPADHLLVDQGIGVSSTAAVDIAGSSHRALVVSLEVPTG</sequence>
<feature type="compositionally biased region" description="Low complexity" evidence="1">
    <location>
        <begin position="103"/>
        <end position="120"/>
    </location>
</feature>
<feature type="compositionally biased region" description="Basic and acidic residues" evidence="1">
    <location>
        <begin position="28"/>
        <end position="47"/>
    </location>
</feature>
<protein>
    <recommendedName>
        <fullName evidence="3">Endonuclease/exonuclease/phosphatase domain-containing protein</fullName>
    </recommendedName>
</protein>
<dbReference type="EMBL" id="JAJOMB010000012">
    <property type="protein sequence ID" value="MCD5313613.1"/>
    <property type="molecule type" value="Genomic_DNA"/>
</dbReference>
<feature type="domain" description="Endonuclease/exonuclease/phosphatase" evidence="3">
    <location>
        <begin position="372"/>
        <end position="571"/>
    </location>
</feature>
<proteinExistence type="predicted"/>
<keyword evidence="2" id="KW-1133">Transmembrane helix</keyword>
<dbReference type="InterPro" id="IPR005135">
    <property type="entry name" value="Endo/exonuclease/phosphatase"/>
</dbReference>
<dbReference type="Pfam" id="PF03372">
    <property type="entry name" value="Exo_endo_phos"/>
    <property type="match status" value="1"/>
</dbReference>
<feature type="compositionally biased region" description="Basic and acidic residues" evidence="1">
    <location>
        <begin position="146"/>
        <end position="160"/>
    </location>
</feature>
<evidence type="ECO:0000256" key="2">
    <source>
        <dbReference type="SAM" id="Phobius"/>
    </source>
</evidence>
<keyword evidence="2" id="KW-0472">Membrane</keyword>
<dbReference type="Proteomes" id="UP001138997">
    <property type="component" value="Unassembled WGS sequence"/>
</dbReference>
<feature type="transmembrane region" description="Helical" evidence="2">
    <location>
        <begin position="299"/>
        <end position="320"/>
    </location>
</feature>
<name>A0A9X1NGD0_9ACTN</name>
<feature type="compositionally biased region" description="Basic and acidic residues" evidence="1">
    <location>
        <begin position="1"/>
        <end position="10"/>
    </location>
</feature>
<evidence type="ECO:0000313" key="5">
    <source>
        <dbReference type="Proteomes" id="UP001138997"/>
    </source>
</evidence>
<evidence type="ECO:0000313" key="4">
    <source>
        <dbReference type="EMBL" id="MCD5313613.1"/>
    </source>
</evidence>
<accession>A0A9X1NGD0</accession>
<dbReference type="AlphaFoldDB" id="A0A9X1NGD0"/>
<evidence type="ECO:0000259" key="3">
    <source>
        <dbReference type="Pfam" id="PF03372"/>
    </source>
</evidence>
<keyword evidence="2" id="KW-0812">Transmembrane</keyword>
<dbReference type="GO" id="GO:0003824">
    <property type="term" value="F:catalytic activity"/>
    <property type="evidence" value="ECO:0007669"/>
    <property type="project" value="InterPro"/>
</dbReference>